<name>A0A9P8T300_9ASCO</name>
<evidence type="ECO:0000256" key="5">
    <source>
        <dbReference type="ARBA" id="ARBA00023242"/>
    </source>
</evidence>
<reference evidence="8" key="2">
    <citation type="submission" date="2021-01" db="EMBL/GenBank/DDBJ databases">
        <authorList>
            <person name="Schikora-Tamarit M.A."/>
        </authorList>
    </citation>
    <scope>NUCLEOTIDE SEQUENCE</scope>
    <source>
        <strain evidence="8">CBS6341</strain>
    </source>
</reference>
<dbReference type="InterPro" id="IPR000679">
    <property type="entry name" value="Znf_GATA"/>
</dbReference>
<evidence type="ECO:0000256" key="3">
    <source>
        <dbReference type="ARBA" id="ARBA00022771"/>
    </source>
</evidence>
<accession>A0A9P8T300</accession>
<keyword evidence="5" id="KW-0539">Nucleus</keyword>
<evidence type="ECO:0000256" key="4">
    <source>
        <dbReference type="ARBA" id="ARBA00022833"/>
    </source>
</evidence>
<evidence type="ECO:0000313" key="8">
    <source>
        <dbReference type="EMBL" id="KAH3663485.1"/>
    </source>
</evidence>
<dbReference type="GO" id="GO:0005634">
    <property type="term" value="C:nucleus"/>
    <property type="evidence" value="ECO:0007669"/>
    <property type="project" value="UniProtKB-SubCell"/>
</dbReference>
<reference evidence="8" key="1">
    <citation type="journal article" date="2021" name="Open Biol.">
        <title>Shared evolutionary footprints suggest mitochondrial oxidative damage underlies multiple complex I losses in fungi.</title>
        <authorList>
            <person name="Schikora-Tamarit M.A."/>
            <person name="Marcet-Houben M."/>
            <person name="Nosek J."/>
            <person name="Gabaldon T."/>
        </authorList>
    </citation>
    <scope>NUCLEOTIDE SEQUENCE</scope>
    <source>
        <strain evidence="8">CBS6341</strain>
    </source>
</reference>
<keyword evidence="9" id="KW-1185">Reference proteome</keyword>
<dbReference type="SMART" id="SM00401">
    <property type="entry name" value="ZnF_GATA"/>
    <property type="match status" value="2"/>
</dbReference>
<dbReference type="PANTHER" id="PTHR10071">
    <property type="entry name" value="TRANSCRIPTION FACTOR GATA FAMILY MEMBER"/>
    <property type="match status" value="1"/>
</dbReference>
<dbReference type="PROSITE" id="PS50114">
    <property type="entry name" value="GATA_ZN_FINGER_2"/>
    <property type="match status" value="2"/>
</dbReference>
<dbReference type="AlphaFoldDB" id="A0A9P8T300"/>
<keyword evidence="4" id="KW-0862">Zinc</keyword>
<dbReference type="Pfam" id="PF00320">
    <property type="entry name" value="GATA"/>
    <property type="match status" value="2"/>
</dbReference>
<proteinExistence type="predicted"/>
<comment type="subcellular location">
    <subcellularLocation>
        <location evidence="1">Nucleus</location>
    </subcellularLocation>
</comment>
<dbReference type="GO" id="GO:0008270">
    <property type="term" value="F:zinc ion binding"/>
    <property type="evidence" value="ECO:0007669"/>
    <property type="project" value="UniProtKB-KW"/>
</dbReference>
<evidence type="ECO:0000256" key="2">
    <source>
        <dbReference type="ARBA" id="ARBA00022723"/>
    </source>
</evidence>
<evidence type="ECO:0000256" key="6">
    <source>
        <dbReference type="PROSITE-ProRule" id="PRU00094"/>
    </source>
</evidence>
<feature type="domain" description="GATA-type" evidence="7">
    <location>
        <begin position="2"/>
        <end position="49"/>
    </location>
</feature>
<dbReference type="GO" id="GO:0000122">
    <property type="term" value="P:negative regulation of transcription by RNA polymerase II"/>
    <property type="evidence" value="ECO:0007669"/>
    <property type="project" value="TreeGrafter"/>
</dbReference>
<dbReference type="PANTHER" id="PTHR10071:SF281">
    <property type="entry name" value="BOX A-BINDING FACTOR-RELATED"/>
    <property type="match status" value="1"/>
</dbReference>
<evidence type="ECO:0000259" key="7">
    <source>
        <dbReference type="PROSITE" id="PS50114"/>
    </source>
</evidence>
<dbReference type="SUPFAM" id="SSF57716">
    <property type="entry name" value="Glucocorticoid receptor-like (DNA-binding domain)"/>
    <property type="match status" value="2"/>
</dbReference>
<dbReference type="InterPro" id="IPR039355">
    <property type="entry name" value="Transcription_factor_GATA"/>
</dbReference>
<dbReference type="PROSITE" id="PS00344">
    <property type="entry name" value="GATA_ZN_FINGER_1"/>
    <property type="match status" value="1"/>
</dbReference>
<dbReference type="GO" id="GO:0000978">
    <property type="term" value="F:RNA polymerase II cis-regulatory region sequence-specific DNA binding"/>
    <property type="evidence" value="ECO:0007669"/>
    <property type="project" value="TreeGrafter"/>
</dbReference>
<dbReference type="OrthoDB" id="515401at2759"/>
<dbReference type="Gene3D" id="3.30.50.10">
    <property type="entry name" value="Erythroid Transcription Factor GATA-1, subunit A"/>
    <property type="match status" value="2"/>
</dbReference>
<dbReference type="InterPro" id="IPR013088">
    <property type="entry name" value="Znf_NHR/GATA"/>
</dbReference>
<feature type="domain" description="GATA-type" evidence="7">
    <location>
        <begin position="79"/>
        <end position="108"/>
    </location>
</feature>
<keyword evidence="2" id="KW-0479">Metal-binding</keyword>
<keyword evidence="3 6" id="KW-0863">Zinc-finger</keyword>
<dbReference type="Proteomes" id="UP000769528">
    <property type="component" value="Unassembled WGS sequence"/>
</dbReference>
<gene>
    <name evidence="8" type="ORF">WICMUC_005924</name>
</gene>
<organism evidence="8 9">
    <name type="scientific">Wickerhamomyces mucosus</name>
    <dbReference type="NCBI Taxonomy" id="1378264"/>
    <lineage>
        <taxon>Eukaryota</taxon>
        <taxon>Fungi</taxon>
        <taxon>Dikarya</taxon>
        <taxon>Ascomycota</taxon>
        <taxon>Saccharomycotina</taxon>
        <taxon>Saccharomycetes</taxon>
        <taxon>Phaffomycetales</taxon>
        <taxon>Wickerhamomycetaceae</taxon>
        <taxon>Wickerhamomyces</taxon>
    </lineage>
</organism>
<evidence type="ECO:0000313" key="9">
    <source>
        <dbReference type="Proteomes" id="UP000769528"/>
    </source>
</evidence>
<sequence length="161" mass="18379">MPSAVTECCNCHTTTTPMWRKSLSAEDGSLITLCNACGLYHKSKGVHRPTKKLIKTNNLLSHYHHNSELSINDIKFINCFNCGNLNTSIWRKDSQGNNLCNACGLYYKKTDGKYKEKKPKSNNEQGYVYLNIDQSVVKINTIKRRKRKVQLPSLRSLNLIK</sequence>
<dbReference type="GO" id="GO:0045944">
    <property type="term" value="P:positive regulation of transcription by RNA polymerase II"/>
    <property type="evidence" value="ECO:0007669"/>
    <property type="project" value="TreeGrafter"/>
</dbReference>
<dbReference type="GO" id="GO:0000981">
    <property type="term" value="F:DNA-binding transcription factor activity, RNA polymerase II-specific"/>
    <property type="evidence" value="ECO:0007669"/>
    <property type="project" value="TreeGrafter"/>
</dbReference>
<dbReference type="PRINTS" id="PR00619">
    <property type="entry name" value="GATAZNFINGER"/>
</dbReference>
<dbReference type="CDD" id="cd00202">
    <property type="entry name" value="ZnF_GATA"/>
    <property type="match status" value="2"/>
</dbReference>
<comment type="caution">
    <text evidence="8">The sequence shown here is derived from an EMBL/GenBank/DDBJ whole genome shotgun (WGS) entry which is preliminary data.</text>
</comment>
<dbReference type="EMBL" id="JAEUBF010001534">
    <property type="protein sequence ID" value="KAH3663485.1"/>
    <property type="molecule type" value="Genomic_DNA"/>
</dbReference>
<protein>
    <recommendedName>
        <fullName evidence="7">GATA-type domain-containing protein</fullName>
    </recommendedName>
</protein>
<evidence type="ECO:0000256" key="1">
    <source>
        <dbReference type="ARBA" id="ARBA00004123"/>
    </source>
</evidence>